<dbReference type="SMART" id="SM00304">
    <property type="entry name" value="HAMP"/>
    <property type="match status" value="1"/>
</dbReference>
<sequence length="421" mass="45425">MRRARSITVPIVLLVIAAALIATTVQFTSMFSGPPPWFRPVPVARVAEALRTGAVPDNARGIEVTHIDEDRFGRSEEQPSPERDAAIAALIPAPAASVHGLYEFPPHDPDSDIRGSFTVGRRDGDGWIIVSTAPPPTFTSWHFRRLAGMLITLAVLSVLAWYVARRISRPIRELAYAATRARLGARPAIPRGGPREVRELAEAVEAMQDRILQQAEGRTAMLAAIAHDLGTPLSRIAFWVEQLPEAARDRASADIDEMRAMLGAVLRFTRDDRSREQHARLDLGSLIESLGDDLAAAGLPVEVDLGPRVVIDGDTVALRRLFANLVENAVRYGDRARLCWSVSGGWAEVLVEDEGPGFPAGRAEALFAPFVRGEGSRNRATGGTGLGLAIVRSIAEAHGGEVLLENRDAGGGRVRVRLPAG</sequence>
<name>A0ABU3N590_9SPHN</name>
<dbReference type="PANTHER" id="PTHR44936">
    <property type="entry name" value="SENSOR PROTEIN CREC"/>
    <property type="match status" value="1"/>
</dbReference>
<dbReference type="InterPro" id="IPR036097">
    <property type="entry name" value="HisK_dim/P_sf"/>
</dbReference>
<dbReference type="SUPFAM" id="SSF47384">
    <property type="entry name" value="Homodimeric domain of signal transducing histidine kinase"/>
    <property type="match status" value="1"/>
</dbReference>
<evidence type="ECO:0000256" key="2">
    <source>
        <dbReference type="ARBA" id="ARBA00004429"/>
    </source>
</evidence>
<keyword evidence="7" id="KW-0808">Transferase</keyword>
<dbReference type="Pfam" id="PF00672">
    <property type="entry name" value="HAMP"/>
    <property type="match status" value="1"/>
</dbReference>
<dbReference type="InterPro" id="IPR005467">
    <property type="entry name" value="His_kinase_dom"/>
</dbReference>
<comment type="caution">
    <text evidence="18">The sequence shown here is derived from an EMBL/GenBank/DDBJ whole genome shotgun (WGS) entry which is preliminary data.</text>
</comment>
<evidence type="ECO:0000256" key="11">
    <source>
        <dbReference type="ARBA" id="ARBA00022840"/>
    </source>
</evidence>
<comment type="subcellular location">
    <subcellularLocation>
        <location evidence="2">Cell inner membrane</location>
        <topology evidence="2">Multi-pass membrane protein</topology>
    </subcellularLocation>
</comment>
<evidence type="ECO:0000259" key="17">
    <source>
        <dbReference type="PROSITE" id="PS50885"/>
    </source>
</evidence>
<dbReference type="Gene3D" id="3.30.565.10">
    <property type="entry name" value="Histidine kinase-like ATPase, C-terminal domain"/>
    <property type="match status" value="1"/>
</dbReference>
<dbReference type="EC" id="2.7.13.3" evidence="3"/>
<dbReference type="GO" id="GO:0005524">
    <property type="term" value="F:ATP binding"/>
    <property type="evidence" value="ECO:0007669"/>
    <property type="project" value="UniProtKB-KW"/>
</dbReference>
<evidence type="ECO:0000256" key="7">
    <source>
        <dbReference type="ARBA" id="ARBA00022679"/>
    </source>
</evidence>
<dbReference type="SMART" id="SM00387">
    <property type="entry name" value="HATPase_c"/>
    <property type="match status" value="1"/>
</dbReference>
<evidence type="ECO:0000256" key="14">
    <source>
        <dbReference type="ARBA" id="ARBA00023136"/>
    </source>
</evidence>
<keyword evidence="12 15" id="KW-1133">Transmembrane helix</keyword>
<keyword evidence="11 18" id="KW-0067">ATP-binding</keyword>
<dbReference type="Pfam" id="PF02518">
    <property type="entry name" value="HATPase_c"/>
    <property type="match status" value="1"/>
</dbReference>
<evidence type="ECO:0000259" key="16">
    <source>
        <dbReference type="PROSITE" id="PS50109"/>
    </source>
</evidence>
<organism evidence="18">
    <name type="scientific">Sphingomonas psychrotolerans</name>
    <dbReference type="NCBI Taxonomy" id="1327635"/>
    <lineage>
        <taxon>Bacteria</taxon>
        <taxon>Pseudomonadati</taxon>
        <taxon>Pseudomonadota</taxon>
        <taxon>Alphaproteobacteria</taxon>
        <taxon>Sphingomonadales</taxon>
        <taxon>Sphingomonadaceae</taxon>
        <taxon>Sphingomonas</taxon>
    </lineage>
</organism>
<dbReference type="PRINTS" id="PR00344">
    <property type="entry name" value="BCTRLSENSOR"/>
</dbReference>
<feature type="domain" description="Histidine kinase" evidence="16">
    <location>
        <begin position="224"/>
        <end position="421"/>
    </location>
</feature>
<evidence type="ECO:0000256" key="8">
    <source>
        <dbReference type="ARBA" id="ARBA00022692"/>
    </source>
</evidence>
<evidence type="ECO:0000256" key="15">
    <source>
        <dbReference type="SAM" id="Phobius"/>
    </source>
</evidence>
<dbReference type="CDD" id="cd00075">
    <property type="entry name" value="HATPase"/>
    <property type="match status" value="1"/>
</dbReference>
<keyword evidence="14 15" id="KW-0472">Membrane</keyword>
<dbReference type="InterPro" id="IPR003660">
    <property type="entry name" value="HAMP_dom"/>
</dbReference>
<dbReference type="EMBL" id="JALMLT010000003">
    <property type="protein sequence ID" value="MDT8759702.1"/>
    <property type="molecule type" value="Genomic_DNA"/>
</dbReference>
<dbReference type="InterPro" id="IPR004358">
    <property type="entry name" value="Sig_transdc_His_kin-like_C"/>
</dbReference>
<evidence type="ECO:0000256" key="5">
    <source>
        <dbReference type="ARBA" id="ARBA00022519"/>
    </source>
</evidence>
<reference evidence="18" key="1">
    <citation type="submission" date="2022-04" db="EMBL/GenBank/DDBJ databases">
        <title>Tomato heritable bacteria conferring resistance against bacterial wilt.</title>
        <authorList>
            <person name="Yin J."/>
        </authorList>
    </citation>
    <scope>NUCLEOTIDE SEQUENCE</scope>
    <source>
        <strain evidence="18">Cra20</strain>
    </source>
</reference>
<keyword evidence="8 15" id="KW-0812">Transmembrane</keyword>
<comment type="catalytic activity">
    <reaction evidence="1">
        <text>ATP + protein L-histidine = ADP + protein N-phospho-L-histidine.</text>
        <dbReference type="EC" id="2.7.13.3"/>
    </reaction>
</comment>
<dbReference type="PROSITE" id="PS50885">
    <property type="entry name" value="HAMP"/>
    <property type="match status" value="1"/>
</dbReference>
<keyword evidence="9" id="KW-0547">Nucleotide-binding</keyword>
<keyword evidence="13" id="KW-0902">Two-component regulatory system</keyword>
<feature type="transmembrane region" description="Helical" evidence="15">
    <location>
        <begin position="146"/>
        <end position="164"/>
    </location>
</feature>
<dbReference type="PANTHER" id="PTHR44936:SF5">
    <property type="entry name" value="SENSOR HISTIDINE KINASE ENVZ"/>
    <property type="match status" value="1"/>
</dbReference>
<evidence type="ECO:0000256" key="10">
    <source>
        <dbReference type="ARBA" id="ARBA00022777"/>
    </source>
</evidence>
<evidence type="ECO:0000256" key="4">
    <source>
        <dbReference type="ARBA" id="ARBA00022475"/>
    </source>
</evidence>
<evidence type="ECO:0000256" key="3">
    <source>
        <dbReference type="ARBA" id="ARBA00012438"/>
    </source>
</evidence>
<dbReference type="CDD" id="cd00082">
    <property type="entry name" value="HisKA"/>
    <property type="match status" value="1"/>
</dbReference>
<gene>
    <name evidence="18" type="ORF">MZO42_13440</name>
</gene>
<dbReference type="SMART" id="SM00388">
    <property type="entry name" value="HisKA"/>
    <property type="match status" value="1"/>
</dbReference>
<dbReference type="InterPro" id="IPR050980">
    <property type="entry name" value="2C_sensor_his_kinase"/>
</dbReference>
<dbReference type="InterPro" id="IPR003594">
    <property type="entry name" value="HATPase_dom"/>
</dbReference>
<accession>A0ABU3N590</accession>
<keyword evidence="6" id="KW-0597">Phosphoprotein</keyword>
<protein>
    <recommendedName>
        <fullName evidence="3">histidine kinase</fullName>
        <ecNumber evidence="3">2.7.13.3</ecNumber>
    </recommendedName>
</protein>
<evidence type="ECO:0000256" key="9">
    <source>
        <dbReference type="ARBA" id="ARBA00022741"/>
    </source>
</evidence>
<dbReference type="CDD" id="cd06225">
    <property type="entry name" value="HAMP"/>
    <property type="match status" value="1"/>
</dbReference>
<evidence type="ECO:0000313" key="18">
    <source>
        <dbReference type="EMBL" id="MDT8759702.1"/>
    </source>
</evidence>
<keyword evidence="4" id="KW-1003">Cell membrane</keyword>
<evidence type="ECO:0000256" key="1">
    <source>
        <dbReference type="ARBA" id="ARBA00000085"/>
    </source>
</evidence>
<evidence type="ECO:0000256" key="12">
    <source>
        <dbReference type="ARBA" id="ARBA00022989"/>
    </source>
</evidence>
<dbReference type="InterPro" id="IPR036890">
    <property type="entry name" value="HATPase_C_sf"/>
</dbReference>
<dbReference type="Gene3D" id="1.10.287.130">
    <property type="match status" value="1"/>
</dbReference>
<dbReference type="PROSITE" id="PS50109">
    <property type="entry name" value="HIS_KIN"/>
    <property type="match status" value="1"/>
</dbReference>
<evidence type="ECO:0000256" key="13">
    <source>
        <dbReference type="ARBA" id="ARBA00023012"/>
    </source>
</evidence>
<dbReference type="InterPro" id="IPR003661">
    <property type="entry name" value="HisK_dim/P_dom"/>
</dbReference>
<feature type="domain" description="HAMP" evidence="17">
    <location>
        <begin position="165"/>
        <end position="216"/>
    </location>
</feature>
<keyword evidence="5" id="KW-0997">Cell inner membrane</keyword>
<keyword evidence="10" id="KW-0418">Kinase</keyword>
<evidence type="ECO:0000256" key="6">
    <source>
        <dbReference type="ARBA" id="ARBA00022553"/>
    </source>
</evidence>
<proteinExistence type="predicted"/>
<dbReference type="SUPFAM" id="SSF55874">
    <property type="entry name" value="ATPase domain of HSP90 chaperone/DNA topoisomerase II/histidine kinase"/>
    <property type="match status" value="1"/>
</dbReference>